<dbReference type="Proteomes" id="UP000228689">
    <property type="component" value="Unassembled WGS sequence"/>
</dbReference>
<reference evidence="3" key="1">
    <citation type="submission" date="2017-09" db="EMBL/GenBank/DDBJ databases">
        <title>Depth-based differentiation of microbial function through sediment-hosted aquifers and enrichment of novel symbionts in the deep terrestrial subsurface.</title>
        <authorList>
            <person name="Probst A.J."/>
            <person name="Ladd B."/>
            <person name="Jarett J.K."/>
            <person name="Geller-Mcgrath D.E."/>
            <person name="Sieber C.M.K."/>
            <person name="Emerson J.B."/>
            <person name="Anantharaman K."/>
            <person name="Thomas B.C."/>
            <person name="Malmstrom R."/>
            <person name="Stieglmeier M."/>
            <person name="Klingl A."/>
            <person name="Woyke T."/>
            <person name="Ryan C.M."/>
            <person name="Banfield J.F."/>
        </authorList>
    </citation>
    <scope>NUCLEOTIDE SEQUENCE [LARGE SCALE GENOMIC DNA]</scope>
</reference>
<dbReference type="Gene3D" id="2.40.320.10">
    <property type="entry name" value="Hypothetical Protein Pfu-838710-001"/>
    <property type="match status" value="1"/>
</dbReference>
<evidence type="ECO:0000259" key="1">
    <source>
        <dbReference type="PROSITE" id="PS51707"/>
    </source>
</evidence>
<dbReference type="InterPro" id="IPR033469">
    <property type="entry name" value="CYTH-like_dom_sf"/>
</dbReference>
<comment type="caution">
    <text evidence="2">The sequence shown here is derived from an EMBL/GenBank/DDBJ whole genome shotgun (WGS) entry which is preliminary data.</text>
</comment>
<dbReference type="CDD" id="cd07890">
    <property type="entry name" value="CYTH-like_AC_IV-like"/>
    <property type="match status" value="1"/>
</dbReference>
<organism evidence="2 3">
    <name type="scientific">Candidatus Komeilibacteria bacterium CG_4_10_14_0_8_um_filter_37_78</name>
    <dbReference type="NCBI Taxonomy" id="1974471"/>
    <lineage>
        <taxon>Bacteria</taxon>
        <taxon>Candidatus Komeiliibacteriota</taxon>
    </lineage>
</organism>
<dbReference type="PROSITE" id="PS51707">
    <property type="entry name" value="CYTH"/>
    <property type="match status" value="1"/>
</dbReference>
<protein>
    <submittedName>
        <fullName evidence="2">Class IV adenylate cyclase</fullName>
    </submittedName>
</protein>
<evidence type="ECO:0000313" key="3">
    <source>
        <dbReference type="Proteomes" id="UP000228689"/>
    </source>
</evidence>
<gene>
    <name evidence="2" type="primary">cyaB</name>
    <name evidence="2" type="ORF">COY67_02135</name>
</gene>
<dbReference type="PANTHER" id="PTHR21028:SF2">
    <property type="entry name" value="CYTH DOMAIN-CONTAINING PROTEIN"/>
    <property type="match status" value="1"/>
</dbReference>
<dbReference type="EMBL" id="PFMC01000057">
    <property type="protein sequence ID" value="PIY94758.1"/>
    <property type="molecule type" value="Genomic_DNA"/>
</dbReference>
<accession>A0A2M7RDD0</accession>
<dbReference type="InterPro" id="IPR023577">
    <property type="entry name" value="CYTH_domain"/>
</dbReference>
<dbReference type="SUPFAM" id="SSF55154">
    <property type="entry name" value="CYTH-like phosphatases"/>
    <property type="match status" value="1"/>
</dbReference>
<feature type="domain" description="CYTH" evidence="1">
    <location>
        <begin position="2"/>
        <end position="174"/>
    </location>
</feature>
<dbReference type="NCBIfam" id="TIGR00318">
    <property type="entry name" value="cyaB"/>
    <property type="match status" value="1"/>
</dbReference>
<dbReference type="AlphaFoldDB" id="A0A2M7RDD0"/>
<dbReference type="Pfam" id="PF01928">
    <property type="entry name" value="CYTH"/>
    <property type="match status" value="1"/>
</dbReference>
<dbReference type="SMART" id="SM01118">
    <property type="entry name" value="CYTH"/>
    <property type="match status" value="1"/>
</dbReference>
<dbReference type="InterPro" id="IPR008173">
    <property type="entry name" value="Adenylyl_cyclase_CyaB"/>
</dbReference>
<evidence type="ECO:0000313" key="2">
    <source>
        <dbReference type="EMBL" id="PIY94758.1"/>
    </source>
</evidence>
<dbReference type="PANTHER" id="PTHR21028">
    <property type="entry name" value="SI:CH211-156B7.4"/>
    <property type="match status" value="1"/>
</dbReference>
<proteinExistence type="predicted"/>
<sequence length="179" mass="20786">MTLEVEIKYRVKDKKKLITKLNLLGARFVVKTHLKDVYFSPHKGKRFIDPNPRLRIRNNMTDGTARLEYHIDQDSYSVVETEVNVSDGQMMKLMLKNLDFREEGAVDKIRNSYQYKNINLDVDIVKGLGTFLEIELINPLNSKQAIRAIQEVERDLSLSKNSVCQHGYLFMVLKKKGLL</sequence>
<name>A0A2M7RDD0_9BACT</name>